<feature type="domain" description="HTH luxR-type" evidence="1">
    <location>
        <begin position="148"/>
        <end position="213"/>
    </location>
</feature>
<dbReference type="RefSeq" id="WP_115829774.1">
    <property type="nucleotide sequence ID" value="NZ_QNUL01000003.1"/>
</dbReference>
<sequence length="215" mass="25086">MEELYRRSKIVLIDNRPMFTQGIKSSIKTIDSSLDVFEYKSIEEIINDKLEWEFFTFFLRVGNTYDHVILSNIRKLRNTYGSCKIILYDYQESIDYIITLFKENIDAYLPDNFDEGDLKECFLSVESNKLYLNTQIALQLLTFKPNKRTERKIQFTPTEVKVARLLVRGMRTSLIAKEMGKKISTISTIKSNIFKKAKVSNIIDLASSMDNMQIA</sequence>
<dbReference type="PANTHER" id="PTHR45566:SF1">
    <property type="entry name" value="HTH-TYPE TRANSCRIPTIONAL REGULATOR YHJB-RELATED"/>
    <property type="match status" value="1"/>
</dbReference>
<dbReference type="Pfam" id="PF00196">
    <property type="entry name" value="GerE"/>
    <property type="match status" value="1"/>
</dbReference>
<dbReference type="InterPro" id="IPR011006">
    <property type="entry name" value="CheY-like_superfamily"/>
</dbReference>
<gene>
    <name evidence="2" type="ORF">DSL64_06110</name>
</gene>
<name>A0A3D8YF11_9BACT</name>
<evidence type="ECO:0000313" key="2">
    <source>
        <dbReference type="EMBL" id="REA63186.1"/>
    </source>
</evidence>
<dbReference type="SUPFAM" id="SSF46894">
    <property type="entry name" value="C-terminal effector domain of the bipartite response regulators"/>
    <property type="match status" value="1"/>
</dbReference>
<accession>A0A3D8YF11</accession>
<organism evidence="2 3">
    <name type="scientific">Dyadobacter luteus</name>
    <dbReference type="NCBI Taxonomy" id="2259619"/>
    <lineage>
        <taxon>Bacteria</taxon>
        <taxon>Pseudomonadati</taxon>
        <taxon>Bacteroidota</taxon>
        <taxon>Cytophagia</taxon>
        <taxon>Cytophagales</taxon>
        <taxon>Spirosomataceae</taxon>
        <taxon>Dyadobacter</taxon>
    </lineage>
</organism>
<dbReference type="Gene3D" id="3.40.50.2300">
    <property type="match status" value="1"/>
</dbReference>
<dbReference type="PROSITE" id="PS50043">
    <property type="entry name" value="HTH_LUXR_2"/>
    <property type="match status" value="1"/>
</dbReference>
<dbReference type="GO" id="GO:0003677">
    <property type="term" value="F:DNA binding"/>
    <property type="evidence" value="ECO:0007669"/>
    <property type="project" value="InterPro"/>
</dbReference>
<dbReference type="SUPFAM" id="SSF52172">
    <property type="entry name" value="CheY-like"/>
    <property type="match status" value="1"/>
</dbReference>
<dbReference type="InterPro" id="IPR051015">
    <property type="entry name" value="EvgA-like"/>
</dbReference>
<dbReference type="Proteomes" id="UP000256373">
    <property type="component" value="Unassembled WGS sequence"/>
</dbReference>
<dbReference type="InterPro" id="IPR000792">
    <property type="entry name" value="Tscrpt_reg_LuxR_C"/>
</dbReference>
<dbReference type="OrthoDB" id="960456at2"/>
<reference evidence="2 3" key="1">
    <citation type="submission" date="2018-07" db="EMBL/GenBank/DDBJ databases">
        <title>Dyadobacter roseus sp. nov., isolated from rose rhizosphere soil.</title>
        <authorList>
            <person name="Chen L."/>
        </authorList>
    </citation>
    <scope>NUCLEOTIDE SEQUENCE [LARGE SCALE GENOMIC DNA]</scope>
    <source>
        <strain evidence="2 3">RS19</strain>
    </source>
</reference>
<evidence type="ECO:0000259" key="1">
    <source>
        <dbReference type="PROSITE" id="PS50043"/>
    </source>
</evidence>
<dbReference type="AlphaFoldDB" id="A0A3D8YF11"/>
<dbReference type="SMART" id="SM00421">
    <property type="entry name" value="HTH_LUXR"/>
    <property type="match status" value="1"/>
</dbReference>
<evidence type="ECO:0000313" key="3">
    <source>
        <dbReference type="Proteomes" id="UP000256373"/>
    </source>
</evidence>
<comment type="caution">
    <text evidence="2">The sequence shown here is derived from an EMBL/GenBank/DDBJ whole genome shotgun (WGS) entry which is preliminary data.</text>
</comment>
<protein>
    <recommendedName>
        <fullName evidence="1">HTH luxR-type domain-containing protein</fullName>
    </recommendedName>
</protein>
<keyword evidence="3" id="KW-1185">Reference proteome</keyword>
<dbReference type="InterPro" id="IPR016032">
    <property type="entry name" value="Sig_transdc_resp-reg_C-effctor"/>
</dbReference>
<dbReference type="PANTHER" id="PTHR45566">
    <property type="entry name" value="HTH-TYPE TRANSCRIPTIONAL REGULATOR YHJB-RELATED"/>
    <property type="match status" value="1"/>
</dbReference>
<dbReference type="EMBL" id="QNUL01000003">
    <property type="protein sequence ID" value="REA63186.1"/>
    <property type="molecule type" value="Genomic_DNA"/>
</dbReference>
<dbReference type="GO" id="GO:0006355">
    <property type="term" value="P:regulation of DNA-templated transcription"/>
    <property type="evidence" value="ECO:0007669"/>
    <property type="project" value="InterPro"/>
</dbReference>
<proteinExistence type="predicted"/>